<accession>A0ABZ3IET5</accession>
<evidence type="ECO:0000259" key="1">
    <source>
        <dbReference type="Pfam" id="PF04961"/>
    </source>
</evidence>
<dbReference type="Gene3D" id="1.20.120.680">
    <property type="entry name" value="Formiminotetrahydrofolate cyclodeaminase monomer, up-and-down helical bundle"/>
    <property type="match status" value="1"/>
</dbReference>
<keyword evidence="3" id="KW-1185">Reference proteome</keyword>
<organism evidence="2 3">
    <name type="scientific">Sporomusa silvacetica DSM 10669</name>
    <dbReference type="NCBI Taxonomy" id="1123289"/>
    <lineage>
        <taxon>Bacteria</taxon>
        <taxon>Bacillati</taxon>
        <taxon>Bacillota</taxon>
        <taxon>Negativicutes</taxon>
        <taxon>Selenomonadales</taxon>
        <taxon>Sporomusaceae</taxon>
        <taxon>Sporomusa</taxon>
    </lineage>
</organism>
<feature type="domain" description="Cyclodeaminase/cyclohydrolase" evidence="1">
    <location>
        <begin position="15"/>
        <end position="90"/>
    </location>
</feature>
<gene>
    <name evidence="2" type="ORF">SPSIL_002260</name>
</gene>
<proteinExistence type="predicted"/>
<dbReference type="SUPFAM" id="SSF101262">
    <property type="entry name" value="Methenyltetrahydrofolate cyclohydrolase-like"/>
    <property type="match status" value="1"/>
</dbReference>
<dbReference type="EMBL" id="CP155573">
    <property type="protein sequence ID" value="XFO64136.1"/>
    <property type="molecule type" value="Genomic_DNA"/>
</dbReference>
<evidence type="ECO:0000313" key="2">
    <source>
        <dbReference type="EMBL" id="XFO64136.1"/>
    </source>
</evidence>
<evidence type="ECO:0000313" key="3">
    <source>
        <dbReference type="Proteomes" id="UP000216752"/>
    </source>
</evidence>
<name>A0ABZ3IET5_9FIRM</name>
<sequence length="104" mass="11070">MMWGTAGLNSGSGLSAIEIPLKICACAAYIAALEPGSLLLPKVKKDVWGDLKIGLLVPKTGIVGSLAAARINLSLITEDKLVKELQFRIDELQISFDMVMTNLG</sequence>
<dbReference type="InterPro" id="IPR036178">
    <property type="entry name" value="Formintransfe-cycloase-like_sf"/>
</dbReference>
<dbReference type="Proteomes" id="UP000216752">
    <property type="component" value="Chromosome"/>
</dbReference>
<reference evidence="2" key="1">
    <citation type="submission" date="2024-05" db="EMBL/GenBank/DDBJ databases">
        <title>Isolation and characterization of Sporomusa carbonis sp. nov., a carboxydotrophic hydrogenogen in the genus of Sporomusa isolated from a charcoal burning pile.</title>
        <authorList>
            <person name="Boeer T."/>
            <person name="Rosenbaum F."/>
            <person name="Eysell L."/>
            <person name="Mueller V."/>
            <person name="Daniel R."/>
            <person name="Poehlein A."/>
        </authorList>
    </citation>
    <scope>NUCLEOTIDE SEQUENCE [LARGE SCALE GENOMIC DNA]</scope>
    <source>
        <strain evidence="2">DSM 10669</strain>
    </source>
</reference>
<dbReference type="Pfam" id="PF04961">
    <property type="entry name" value="FTCD_C"/>
    <property type="match status" value="1"/>
</dbReference>
<dbReference type="InterPro" id="IPR007044">
    <property type="entry name" value="Cyclodeamin/CycHdrlase"/>
</dbReference>
<protein>
    <recommendedName>
        <fullName evidence="1">Cyclodeaminase/cyclohydrolase domain-containing protein</fullName>
    </recommendedName>
</protein>